<keyword evidence="2" id="KW-1133">Transmembrane helix</keyword>
<dbReference type="PANTHER" id="PTHR44757">
    <property type="entry name" value="DIGUANYLATE CYCLASE DGCP"/>
    <property type="match status" value="1"/>
</dbReference>
<dbReference type="SUPFAM" id="SSF55073">
    <property type="entry name" value="Nucleotide cyclase"/>
    <property type="match status" value="1"/>
</dbReference>
<dbReference type="Gene3D" id="3.30.70.270">
    <property type="match status" value="1"/>
</dbReference>
<dbReference type="PROSITE" id="PS50887">
    <property type="entry name" value="GGDEF"/>
    <property type="match status" value="1"/>
</dbReference>
<evidence type="ECO:0000313" key="6">
    <source>
        <dbReference type="EMBL" id="KPL52857.1"/>
    </source>
</evidence>
<reference evidence="6 7" key="1">
    <citation type="submission" date="2015-09" db="EMBL/GenBank/DDBJ databases">
        <authorList>
            <consortium name="Swine Surveillance"/>
        </authorList>
    </citation>
    <scope>NUCLEOTIDE SEQUENCE [LARGE SCALE GENOMIC DNA]</scope>
    <source>
        <strain evidence="6 7">16</strain>
    </source>
</reference>
<evidence type="ECO:0008006" key="8">
    <source>
        <dbReference type="Google" id="ProtNLM"/>
    </source>
</evidence>
<evidence type="ECO:0000313" key="7">
    <source>
        <dbReference type="Proteomes" id="UP000048984"/>
    </source>
</evidence>
<dbReference type="AlphaFoldDB" id="A0A0N8GEZ0"/>
<comment type="caution">
    <text evidence="6">The sequence shown here is derived from an EMBL/GenBank/DDBJ whole genome shotgun (WGS) entry which is preliminary data.</text>
</comment>
<dbReference type="InterPro" id="IPR001633">
    <property type="entry name" value="EAL_dom"/>
</dbReference>
<dbReference type="Pfam" id="PF12860">
    <property type="entry name" value="PAS_7"/>
    <property type="match status" value="1"/>
</dbReference>
<feature type="coiled-coil region" evidence="1">
    <location>
        <begin position="220"/>
        <end position="251"/>
    </location>
</feature>
<dbReference type="InterPro" id="IPR035919">
    <property type="entry name" value="EAL_sf"/>
</dbReference>
<dbReference type="NCBIfam" id="TIGR00254">
    <property type="entry name" value="GGDEF"/>
    <property type="match status" value="1"/>
</dbReference>
<evidence type="ECO:0000259" key="4">
    <source>
        <dbReference type="PROSITE" id="PS50883"/>
    </source>
</evidence>
<organism evidence="6 7">
    <name type="scientific">Prosthecodimorpha hirschii</name>
    <dbReference type="NCBI Taxonomy" id="665126"/>
    <lineage>
        <taxon>Bacteria</taxon>
        <taxon>Pseudomonadati</taxon>
        <taxon>Pseudomonadota</taxon>
        <taxon>Alphaproteobacteria</taxon>
        <taxon>Hyphomicrobiales</taxon>
        <taxon>Ancalomicrobiaceae</taxon>
        <taxon>Prosthecodimorpha</taxon>
    </lineage>
</organism>
<dbReference type="NCBIfam" id="TIGR00229">
    <property type="entry name" value="sensory_box"/>
    <property type="match status" value="1"/>
</dbReference>
<dbReference type="InterPro" id="IPR000160">
    <property type="entry name" value="GGDEF_dom"/>
</dbReference>
<dbReference type="CDD" id="cd01949">
    <property type="entry name" value="GGDEF"/>
    <property type="match status" value="1"/>
</dbReference>
<dbReference type="STRING" id="665126.ABB55_12060"/>
<dbReference type="Pfam" id="PF00563">
    <property type="entry name" value="EAL"/>
    <property type="match status" value="1"/>
</dbReference>
<dbReference type="Pfam" id="PF00990">
    <property type="entry name" value="GGDEF"/>
    <property type="match status" value="1"/>
</dbReference>
<dbReference type="PROSITE" id="PS50883">
    <property type="entry name" value="EAL"/>
    <property type="match status" value="1"/>
</dbReference>
<keyword evidence="7" id="KW-1185">Reference proteome</keyword>
<dbReference type="SMART" id="SM00052">
    <property type="entry name" value="EAL"/>
    <property type="match status" value="1"/>
</dbReference>
<dbReference type="RefSeq" id="WP_054359020.1">
    <property type="nucleotide sequence ID" value="NZ_JAPCYQ010000001.1"/>
</dbReference>
<evidence type="ECO:0000256" key="2">
    <source>
        <dbReference type="SAM" id="Phobius"/>
    </source>
</evidence>
<feature type="domain" description="PAS" evidence="3">
    <location>
        <begin position="258"/>
        <end position="299"/>
    </location>
</feature>
<dbReference type="Proteomes" id="UP000048984">
    <property type="component" value="Unassembled WGS sequence"/>
</dbReference>
<dbReference type="InterPro" id="IPR052155">
    <property type="entry name" value="Biofilm_reg_signaling"/>
</dbReference>
<dbReference type="EMBL" id="LJYW01000001">
    <property type="protein sequence ID" value="KPL52857.1"/>
    <property type="molecule type" value="Genomic_DNA"/>
</dbReference>
<evidence type="ECO:0000259" key="3">
    <source>
        <dbReference type="PROSITE" id="PS50112"/>
    </source>
</evidence>
<dbReference type="InterPro" id="IPR035965">
    <property type="entry name" value="PAS-like_dom_sf"/>
</dbReference>
<accession>A0A0N8GEZ0</accession>
<dbReference type="SMART" id="SM00267">
    <property type="entry name" value="GGDEF"/>
    <property type="match status" value="1"/>
</dbReference>
<keyword evidence="1" id="KW-0175">Coiled coil</keyword>
<dbReference type="CDD" id="cd01948">
    <property type="entry name" value="EAL"/>
    <property type="match status" value="1"/>
</dbReference>
<feature type="domain" description="EAL" evidence="4">
    <location>
        <begin position="554"/>
        <end position="803"/>
    </location>
</feature>
<name>A0A0N8GEZ0_9HYPH</name>
<dbReference type="PANTHER" id="PTHR44757:SF2">
    <property type="entry name" value="BIOFILM ARCHITECTURE MAINTENANCE PROTEIN MBAA"/>
    <property type="match status" value="1"/>
</dbReference>
<sequence length="834" mass="90897">MLGSDTRRNRLLKSALALSLGGLLVAAIALALTISQYRDTNRDRNDFATVGTLSEAMVEMFRFQQALTSLRLGEGATLEVDVRNAYRSVKRAFDRLAHGPARAIFDDGFGPIGTVEELADAIGRLAPVLEHLDDPAAIAAAGQRFDALTPSIFNIVGTTNRRAATLNAQYADNLKLLQRSFVGVVVCIMVLAGYMIALLWRQNTLLGGAHVALSRLAGNLAETTTQLEEAHAALEGANAELTDQNRLLQHRESDARIQSARFAAALENMREGLTLFDSDGRLVVCNRRFAAMYGFKDPDPVPGTDVKVMIEHYVANGICDAEAGLHLSEFTLNGEAETVYLKLADGRFFEVHRQPLPEGGWVSTHEDITERRRTQAQLEFLARHDGLTGLPNRSSLTSFMANGLETIRSTGGCLGVISFDLDRFKQVNDLHGHAAGDELLREVARRALRVCGPRGLAARFGGDEFAIAVCPVEDESALRAMATRLIAELSEPYRVSGTMVEIGTSVGIAIAPDHGLDPQTLIRRADTALYEAKAAGRRLYSVFDFGMDQRLLERRALEADLKKALAQDKLELRYQPIVDIETQRIVAAEALLRWNHPDFGWVSPETFVPIAEESGLIVPLGEWVLRAACREAATWPTEISLSVNLSAAQLKSQGLVPTIVRALASTGLAARRLELEMTETVLFEENVALDVMNTLRTLGVRFSLDDFGTGYSSLSYLRRFRFDQIKIDKSFLRDGSDRPDGEAILHAIGGLGRTLGIETVAEGIETPAELAVVRAAGCVYGQGYLFGKPMPPQDLAARLLDQGTSELSTGPDGEIDAHGDLVMRPVREAIARAG</sequence>
<dbReference type="PROSITE" id="PS50112">
    <property type="entry name" value="PAS"/>
    <property type="match status" value="1"/>
</dbReference>
<protein>
    <recommendedName>
        <fullName evidence="8">Diguanylate cyclase</fullName>
    </recommendedName>
</protein>
<feature type="domain" description="GGDEF" evidence="5">
    <location>
        <begin position="412"/>
        <end position="545"/>
    </location>
</feature>
<dbReference type="Gene3D" id="3.30.450.20">
    <property type="entry name" value="PAS domain"/>
    <property type="match status" value="1"/>
</dbReference>
<dbReference type="InterPro" id="IPR000014">
    <property type="entry name" value="PAS"/>
</dbReference>
<dbReference type="InterPro" id="IPR029787">
    <property type="entry name" value="Nucleotide_cyclase"/>
</dbReference>
<evidence type="ECO:0000256" key="1">
    <source>
        <dbReference type="SAM" id="Coils"/>
    </source>
</evidence>
<evidence type="ECO:0000259" key="5">
    <source>
        <dbReference type="PROSITE" id="PS50887"/>
    </source>
</evidence>
<dbReference type="InterPro" id="IPR043128">
    <property type="entry name" value="Rev_trsase/Diguanyl_cyclase"/>
</dbReference>
<gene>
    <name evidence="6" type="ORF">ABB55_12060</name>
</gene>
<reference evidence="6 7" key="2">
    <citation type="submission" date="2015-10" db="EMBL/GenBank/DDBJ databases">
        <title>Draft Genome Sequence of Prosthecomicrobium hirschii ATCC 27832.</title>
        <authorList>
            <person name="Daniel J."/>
            <person name="Givan S.A."/>
            <person name="Brun Y.V."/>
            <person name="Brown P.J."/>
        </authorList>
    </citation>
    <scope>NUCLEOTIDE SEQUENCE [LARGE SCALE GENOMIC DNA]</scope>
    <source>
        <strain evidence="6 7">16</strain>
    </source>
</reference>
<proteinExistence type="predicted"/>
<dbReference type="SUPFAM" id="SSF141868">
    <property type="entry name" value="EAL domain-like"/>
    <property type="match status" value="1"/>
</dbReference>
<dbReference type="SUPFAM" id="SSF55785">
    <property type="entry name" value="PYP-like sensor domain (PAS domain)"/>
    <property type="match status" value="1"/>
</dbReference>
<keyword evidence="2" id="KW-0472">Membrane</keyword>
<feature type="transmembrane region" description="Helical" evidence="2">
    <location>
        <begin position="181"/>
        <end position="200"/>
    </location>
</feature>
<keyword evidence="2" id="KW-0812">Transmembrane</keyword>
<dbReference type="Gene3D" id="3.20.20.450">
    <property type="entry name" value="EAL domain"/>
    <property type="match status" value="1"/>
</dbReference>